<organism evidence="1 2">
    <name type="scientific">Wenjunlia tyrosinilytica</name>
    <dbReference type="NCBI Taxonomy" id="1544741"/>
    <lineage>
        <taxon>Bacteria</taxon>
        <taxon>Bacillati</taxon>
        <taxon>Actinomycetota</taxon>
        <taxon>Actinomycetes</taxon>
        <taxon>Kitasatosporales</taxon>
        <taxon>Streptomycetaceae</taxon>
        <taxon>Wenjunlia</taxon>
    </lineage>
</organism>
<dbReference type="Proteomes" id="UP000641932">
    <property type="component" value="Unassembled WGS sequence"/>
</dbReference>
<protein>
    <submittedName>
        <fullName evidence="1">Uncharacterized protein</fullName>
    </submittedName>
</protein>
<evidence type="ECO:0000313" key="2">
    <source>
        <dbReference type="Proteomes" id="UP000641932"/>
    </source>
</evidence>
<comment type="caution">
    <text evidence="1">The sequence shown here is derived from an EMBL/GenBank/DDBJ whole genome shotgun (WGS) entry which is preliminary data.</text>
</comment>
<keyword evidence="2" id="KW-1185">Reference proteome</keyword>
<accession>A0A918DYS2</accession>
<evidence type="ECO:0000313" key="1">
    <source>
        <dbReference type="EMBL" id="GGO88665.1"/>
    </source>
</evidence>
<reference evidence="1" key="2">
    <citation type="submission" date="2020-09" db="EMBL/GenBank/DDBJ databases">
        <authorList>
            <person name="Sun Q."/>
            <person name="Zhou Y."/>
        </authorList>
    </citation>
    <scope>NUCLEOTIDE SEQUENCE</scope>
    <source>
        <strain evidence="1">CGMCC 4.7201</strain>
    </source>
</reference>
<dbReference type="RefSeq" id="WP_373287028.1">
    <property type="nucleotide sequence ID" value="NZ_BMMS01000012.1"/>
</dbReference>
<reference evidence="1" key="1">
    <citation type="journal article" date="2014" name="Int. J. Syst. Evol. Microbiol.">
        <title>Complete genome sequence of Corynebacterium casei LMG S-19264T (=DSM 44701T), isolated from a smear-ripened cheese.</title>
        <authorList>
            <consortium name="US DOE Joint Genome Institute (JGI-PGF)"/>
            <person name="Walter F."/>
            <person name="Albersmeier A."/>
            <person name="Kalinowski J."/>
            <person name="Ruckert C."/>
        </authorList>
    </citation>
    <scope>NUCLEOTIDE SEQUENCE</scope>
    <source>
        <strain evidence="1">CGMCC 4.7201</strain>
    </source>
</reference>
<proteinExistence type="predicted"/>
<name>A0A918DYS2_9ACTN</name>
<sequence>MRMRVFVAGHEARDESEFLELALGTPPELWLGEPDETEEERAARLDAARDILADDPTLFDRVTKVAAQAIESHAPELLPAPLPLGVSPRRGRYVPRSGVAA</sequence>
<dbReference type="AlphaFoldDB" id="A0A918DYS2"/>
<dbReference type="EMBL" id="BMMS01000012">
    <property type="protein sequence ID" value="GGO88665.1"/>
    <property type="molecule type" value="Genomic_DNA"/>
</dbReference>
<gene>
    <name evidence="1" type="ORF">GCM10012280_29990</name>
</gene>